<name>A0A9E8CM51_9HYPH</name>
<dbReference type="AlphaFoldDB" id="A0A9E8CM51"/>
<proteinExistence type="predicted"/>
<sequence>MIHQLRIYEIFERNKAAFHARFRDHAARIMARHGFHIVAMWETASAGRTEFAYILAWPDIETKTAAWASFMADPEWAEIKRVTKIEHGDMVGAIEDRILTPTAYSPPLD</sequence>
<dbReference type="InterPro" id="IPR011008">
    <property type="entry name" value="Dimeric_a/b-barrel"/>
</dbReference>
<gene>
    <name evidence="2" type="ORF">NWE54_13820</name>
</gene>
<dbReference type="InterPro" id="IPR012577">
    <property type="entry name" value="NIPSNAP"/>
</dbReference>
<dbReference type="EMBL" id="CP102774">
    <property type="protein sequence ID" value="UZF84914.1"/>
    <property type="molecule type" value="Genomic_DNA"/>
</dbReference>
<organism evidence="2">
    <name type="scientific">Bosea sp. NBC_00436</name>
    <dbReference type="NCBI Taxonomy" id="2969620"/>
    <lineage>
        <taxon>Bacteria</taxon>
        <taxon>Pseudomonadati</taxon>
        <taxon>Pseudomonadota</taxon>
        <taxon>Alphaproteobacteria</taxon>
        <taxon>Hyphomicrobiales</taxon>
        <taxon>Boseaceae</taxon>
        <taxon>Bosea</taxon>
    </lineage>
</organism>
<feature type="domain" description="NIPSNAP" evidence="1">
    <location>
        <begin position="4"/>
        <end position="106"/>
    </location>
</feature>
<dbReference type="Gene3D" id="3.30.70.100">
    <property type="match status" value="1"/>
</dbReference>
<dbReference type="Pfam" id="PF07978">
    <property type="entry name" value="NIPSNAP"/>
    <property type="match status" value="1"/>
</dbReference>
<protein>
    <submittedName>
        <fullName evidence="2">NIPSNAP family protein</fullName>
    </submittedName>
</protein>
<reference evidence="2" key="1">
    <citation type="submission" date="2022-08" db="EMBL/GenBank/DDBJ databases">
        <title>Complete Genome Sequences of 2 Bosea sp. soil isolates.</title>
        <authorList>
            <person name="Alvarez Arevalo M."/>
            <person name="Sterndorff E.B."/>
            <person name="Faurdal D."/>
            <person name="Joergensen T.S."/>
            <person name="Weber T."/>
        </authorList>
    </citation>
    <scope>NUCLEOTIDE SEQUENCE</scope>
    <source>
        <strain evidence="2">NBC_00436</strain>
    </source>
</reference>
<evidence type="ECO:0000313" key="2">
    <source>
        <dbReference type="EMBL" id="UZF84914.1"/>
    </source>
</evidence>
<evidence type="ECO:0000259" key="1">
    <source>
        <dbReference type="Pfam" id="PF07978"/>
    </source>
</evidence>
<accession>A0A9E8CM51</accession>
<dbReference type="SUPFAM" id="SSF54909">
    <property type="entry name" value="Dimeric alpha+beta barrel"/>
    <property type="match status" value="1"/>
</dbReference>